<dbReference type="InterPro" id="IPR001854">
    <property type="entry name" value="Ribosomal_uL29"/>
</dbReference>
<dbReference type="InterPro" id="IPR050063">
    <property type="entry name" value="Ribosomal_protein_uL29"/>
</dbReference>
<evidence type="ECO:0000256" key="1">
    <source>
        <dbReference type="ARBA" id="ARBA00009254"/>
    </source>
</evidence>
<dbReference type="InterPro" id="IPR036049">
    <property type="entry name" value="Ribosomal_uL29_sf"/>
</dbReference>
<evidence type="ECO:0000256" key="2">
    <source>
        <dbReference type="ARBA" id="ARBA00022980"/>
    </source>
</evidence>
<dbReference type="Gene3D" id="1.10.287.310">
    <property type="match status" value="1"/>
</dbReference>
<organism evidence="6 7">
    <name type="scientific">Desulfurispira natronophila</name>
    <dbReference type="NCBI Taxonomy" id="682562"/>
    <lineage>
        <taxon>Bacteria</taxon>
        <taxon>Pseudomonadati</taxon>
        <taxon>Chrysiogenota</taxon>
        <taxon>Chrysiogenia</taxon>
        <taxon>Chrysiogenales</taxon>
        <taxon>Chrysiogenaceae</taxon>
        <taxon>Desulfurispira</taxon>
    </lineage>
</organism>
<dbReference type="GO" id="GO:0006412">
    <property type="term" value="P:translation"/>
    <property type="evidence" value="ECO:0007669"/>
    <property type="project" value="UniProtKB-UniRule"/>
</dbReference>
<reference evidence="6 7" key="1">
    <citation type="submission" date="2020-08" db="EMBL/GenBank/DDBJ databases">
        <title>Genomic Encyclopedia of Type Strains, Phase IV (KMG-IV): sequencing the most valuable type-strain genomes for metagenomic binning, comparative biology and taxonomic classification.</title>
        <authorList>
            <person name="Goeker M."/>
        </authorList>
    </citation>
    <scope>NUCLEOTIDE SEQUENCE [LARGE SCALE GENOMIC DNA]</scope>
    <source>
        <strain evidence="6 7">DSM 22071</strain>
    </source>
</reference>
<protein>
    <recommendedName>
        <fullName evidence="4 5">Large ribosomal subunit protein uL29</fullName>
    </recommendedName>
</protein>
<dbReference type="Proteomes" id="UP000528322">
    <property type="component" value="Unassembled WGS sequence"/>
</dbReference>
<comment type="caution">
    <text evidence="6">The sequence shown here is derived from an EMBL/GenBank/DDBJ whole genome shotgun (WGS) entry which is preliminary data.</text>
</comment>
<proteinExistence type="inferred from homology"/>
<dbReference type="GO" id="GO:0022625">
    <property type="term" value="C:cytosolic large ribosomal subunit"/>
    <property type="evidence" value="ECO:0007669"/>
    <property type="project" value="TreeGrafter"/>
</dbReference>
<evidence type="ECO:0000256" key="3">
    <source>
        <dbReference type="ARBA" id="ARBA00023274"/>
    </source>
</evidence>
<sequence>MMDELKEMSVEDLQAREQELRQELFHLRYQLAMNQLEDTASIKKKRREVARIKTILGARAQQEVAAAQ</sequence>
<dbReference type="Pfam" id="PF00831">
    <property type="entry name" value="Ribosomal_L29"/>
    <property type="match status" value="1"/>
</dbReference>
<dbReference type="RefSeq" id="WP_183732867.1">
    <property type="nucleotide sequence ID" value="NZ_JACHID010000010.1"/>
</dbReference>
<gene>
    <name evidence="5" type="primary">rpmC</name>
    <name evidence="6" type="ORF">HNR37_001748</name>
</gene>
<dbReference type="CDD" id="cd00427">
    <property type="entry name" value="Ribosomal_L29_HIP"/>
    <property type="match status" value="1"/>
</dbReference>
<dbReference type="EMBL" id="JACHID010000010">
    <property type="protein sequence ID" value="MBB5022413.1"/>
    <property type="molecule type" value="Genomic_DNA"/>
</dbReference>
<evidence type="ECO:0000256" key="5">
    <source>
        <dbReference type="HAMAP-Rule" id="MF_00374"/>
    </source>
</evidence>
<dbReference type="PANTHER" id="PTHR10916">
    <property type="entry name" value="60S RIBOSOMAL PROTEIN L35/50S RIBOSOMAL PROTEIN L29"/>
    <property type="match status" value="1"/>
</dbReference>
<accession>A0A7W8DHL3</accession>
<keyword evidence="2 5" id="KW-0689">Ribosomal protein</keyword>
<dbReference type="PANTHER" id="PTHR10916:SF0">
    <property type="entry name" value="LARGE RIBOSOMAL SUBUNIT PROTEIN UL29C"/>
    <property type="match status" value="1"/>
</dbReference>
<dbReference type="HAMAP" id="MF_00374">
    <property type="entry name" value="Ribosomal_uL29"/>
    <property type="match status" value="1"/>
</dbReference>
<dbReference type="AlphaFoldDB" id="A0A7W8DHL3"/>
<comment type="similarity">
    <text evidence="1 5">Belongs to the universal ribosomal protein uL29 family.</text>
</comment>
<dbReference type="GO" id="GO:0003735">
    <property type="term" value="F:structural constituent of ribosome"/>
    <property type="evidence" value="ECO:0007669"/>
    <property type="project" value="InterPro"/>
</dbReference>
<name>A0A7W8DHL3_9BACT</name>
<keyword evidence="7" id="KW-1185">Reference proteome</keyword>
<evidence type="ECO:0000256" key="4">
    <source>
        <dbReference type="ARBA" id="ARBA00035204"/>
    </source>
</evidence>
<dbReference type="FunFam" id="1.10.287.310:FF:000001">
    <property type="entry name" value="50S ribosomal protein L29"/>
    <property type="match status" value="1"/>
</dbReference>
<evidence type="ECO:0000313" key="6">
    <source>
        <dbReference type="EMBL" id="MBB5022413.1"/>
    </source>
</evidence>
<evidence type="ECO:0000313" key="7">
    <source>
        <dbReference type="Proteomes" id="UP000528322"/>
    </source>
</evidence>
<dbReference type="NCBIfam" id="TIGR00012">
    <property type="entry name" value="L29"/>
    <property type="match status" value="1"/>
</dbReference>
<keyword evidence="3 5" id="KW-0687">Ribonucleoprotein</keyword>
<dbReference type="SUPFAM" id="SSF46561">
    <property type="entry name" value="Ribosomal protein L29 (L29p)"/>
    <property type="match status" value="1"/>
</dbReference>